<protein>
    <submittedName>
        <fullName evidence="9">Glycosyl transferase</fullName>
    </submittedName>
</protein>
<dbReference type="SUPFAM" id="SSF53448">
    <property type="entry name" value="Nucleotide-diphospho-sugar transferases"/>
    <property type="match status" value="1"/>
</dbReference>
<organism evidence="9 10">
    <name type="scientific">Caulobacter mirabilis</name>
    <dbReference type="NCBI Taxonomy" id="69666"/>
    <lineage>
        <taxon>Bacteria</taxon>
        <taxon>Pseudomonadati</taxon>
        <taxon>Pseudomonadota</taxon>
        <taxon>Alphaproteobacteria</taxon>
        <taxon>Caulobacterales</taxon>
        <taxon>Caulobacteraceae</taxon>
        <taxon>Caulobacter</taxon>
    </lineage>
</organism>
<dbReference type="KEGG" id="cmb:CSW64_11415"/>
<evidence type="ECO:0000256" key="5">
    <source>
        <dbReference type="ARBA" id="ARBA00022989"/>
    </source>
</evidence>
<evidence type="ECO:0000256" key="6">
    <source>
        <dbReference type="ARBA" id="ARBA00023136"/>
    </source>
</evidence>
<dbReference type="InterPro" id="IPR050321">
    <property type="entry name" value="Glycosyltr_2/OpgH_subfam"/>
</dbReference>
<evidence type="ECO:0000256" key="1">
    <source>
        <dbReference type="ARBA" id="ARBA00004141"/>
    </source>
</evidence>
<name>A0A2D2AY91_9CAUL</name>
<sequence>MTILGWNLADITMTGFVATQALYTLSYASDLYLYTLPVNRADLEEEPPPVGADAPYIVLFMPVLRELEETMRTTLLALSRLDYPAHRYEVVAVPNADDGDMIASLRRLQGEFPFLKMIETPDTRDPSWNIVWQAWNRNPKAYWWHAGKRAGDRNLPPKKTRQLIYAFYTRAQAIEGDFLVNYIDADSAPPPDHFRRGAAGMRHFDVLQAENIAGNLNDSLAASLHAFDHMAWDGRKYAHMSADGRQPYWMLGKGLFFRASDLISLGGFHPWITIEDPEVGMRFWKNGKRLGILKNPLIEEVPLTFGRGITQRKRWVCGFFQSLTAPLDAMEFTFTEKLKAWMNFVPCLMMWVNALGIPFGAWTLWKVSQGTAGMPTWVAWLAAINLVLFTVSMIGIYVHTWNRTKLVLPRTGDRIAYMLRVNPLFVLAWWFVWLIPLAIGFWMYLRDAGLVWERTEKVNANGDLIRADTQRAWRWS</sequence>
<dbReference type="PANTHER" id="PTHR43867">
    <property type="entry name" value="CELLULOSE SYNTHASE CATALYTIC SUBUNIT A [UDP-FORMING]"/>
    <property type="match status" value="1"/>
</dbReference>
<dbReference type="InterPro" id="IPR001173">
    <property type="entry name" value="Glyco_trans_2-like"/>
</dbReference>
<feature type="transmembrane region" description="Helical" evidence="7">
    <location>
        <begin position="377"/>
        <end position="400"/>
    </location>
</feature>
<feature type="transmembrane region" description="Helical" evidence="7">
    <location>
        <begin position="421"/>
        <end position="445"/>
    </location>
</feature>
<dbReference type="EMBL" id="CP024201">
    <property type="protein sequence ID" value="ATQ42974.1"/>
    <property type="molecule type" value="Genomic_DNA"/>
</dbReference>
<keyword evidence="4 7" id="KW-0812">Transmembrane</keyword>
<dbReference type="GO" id="GO:0016757">
    <property type="term" value="F:glycosyltransferase activity"/>
    <property type="evidence" value="ECO:0007669"/>
    <property type="project" value="UniProtKB-KW"/>
</dbReference>
<feature type="domain" description="Glycosyltransferase 2-like" evidence="8">
    <location>
        <begin position="180"/>
        <end position="382"/>
    </location>
</feature>
<evidence type="ECO:0000259" key="8">
    <source>
        <dbReference type="Pfam" id="PF13632"/>
    </source>
</evidence>
<keyword evidence="3 9" id="KW-0808">Transferase</keyword>
<keyword evidence="2" id="KW-0328">Glycosyltransferase</keyword>
<keyword evidence="5 7" id="KW-1133">Transmembrane helix</keyword>
<dbReference type="RefSeq" id="WP_099622225.1">
    <property type="nucleotide sequence ID" value="NZ_CP024201.1"/>
</dbReference>
<keyword evidence="6 7" id="KW-0472">Membrane</keyword>
<evidence type="ECO:0000256" key="4">
    <source>
        <dbReference type="ARBA" id="ARBA00022692"/>
    </source>
</evidence>
<dbReference type="PANTHER" id="PTHR43867:SF2">
    <property type="entry name" value="CELLULOSE SYNTHASE CATALYTIC SUBUNIT A [UDP-FORMING]"/>
    <property type="match status" value="1"/>
</dbReference>
<dbReference type="Proteomes" id="UP000228945">
    <property type="component" value="Chromosome"/>
</dbReference>
<evidence type="ECO:0000313" key="10">
    <source>
        <dbReference type="Proteomes" id="UP000228945"/>
    </source>
</evidence>
<dbReference type="OrthoDB" id="276604at2"/>
<gene>
    <name evidence="9" type="ORF">CSW64_11415</name>
</gene>
<proteinExistence type="predicted"/>
<dbReference type="Gene3D" id="3.90.550.10">
    <property type="entry name" value="Spore Coat Polysaccharide Biosynthesis Protein SpsA, Chain A"/>
    <property type="match status" value="1"/>
</dbReference>
<evidence type="ECO:0000256" key="3">
    <source>
        <dbReference type="ARBA" id="ARBA00022679"/>
    </source>
</evidence>
<accession>A0A2D2AY91</accession>
<reference evidence="9 10" key="1">
    <citation type="submission" date="2017-10" db="EMBL/GenBank/DDBJ databases">
        <title>Genome sequence of Caulobacter mirabilis FWC38.</title>
        <authorList>
            <person name="Fiebig A."/>
            <person name="Crosson S."/>
        </authorList>
    </citation>
    <scope>NUCLEOTIDE SEQUENCE [LARGE SCALE GENOMIC DNA]</scope>
    <source>
        <strain evidence="9 10">FWC 38</strain>
    </source>
</reference>
<evidence type="ECO:0000256" key="2">
    <source>
        <dbReference type="ARBA" id="ARBA00022676"/>
    </source>
</evidence>
<evidence type="ECO:0000256" key="7">
    <source>
        <dbReference type="SAM" id="Phobius"/>
    </source>
</evidence>
<evidence type="ECO:0000313" key="9">
    <source>
        <dbReference type="EMBL" id="ATQ42974.1"/>
    </source>
</evidence>
<feature type="transmembrane region" description="Helical" evidence="7">
    <location>
        <begin position="340"/>
        <end position="365"/>
    </location>
</feature>
<dbReference type="AlphaFoldDB" id="A0A2D2AY91"/>
<comment type="subcellular location">
    <subcellularLocation>
        <location evidence="1">Membrane</location>
        <topology evidence="1">Multi-pass membrane protein</topology>
    </subcellularLocation>
</comment>
<dbReference type="Pfam" id="PF13632">
    <property type="entry name" value="Glyco_trans_2_3"/>
    <property type="match status" value="1"/>
</dbReference>
<dbReference type="GO" id="GO:0016020">
    <property type="term" value="C:membrane"/>
    <property type="evidence" value="ECO:0007669"/>
    <property type="project" value="UniProtKB-SubCell"/>
</dbReference>
<dbReference type="InterPro" id="IPR029044">
    <property type="entry name" value="Nucleotide-diphossugar_trans"/>
</dbReference>
<keyword evidence="10" id="KW-1185">Reference proteome</keyword>